<dbReference type="PANTHER" id="PTHR11728">
    <property type="entry name" value="GLYCEROL-3-PHOSPHATE DEHYDROGENASE"/>
    <property type="match status" value="1"/>
</dbReference>
<dbReference type="EMBL" id="AKWN02000418">
    <property type="protein sequence ID" value="EMP05593.1"/>
    <property type="molecule type" value="Genomic_DNA"/>
</dbReference>
<evidence type="ECO:0000313" key="3">
    <source>
        <dbReference type="Proteomes" id="UP000012117"/>
    </source>
</evidence>
<evidence type="ECO:0000313" key="2">
    <source>
        <dbReference type="EMBL" id="EMP05593.1"/>
    </source>
</evidence>
<dbReference type="GO" id="GO:0046168">
    <property type="term" value="P:glycerol-3-phosphate catabolic process"/>
    <property type="evidence" value="ECO:0007669"/>
    <property type="project" value="InterPro"/>
</dbReference>
<dbReference type="Pfam" id="PF01210">
    <property type="entry name" value="NAD_Gly3P_dh_N"/>
    <property type="match status" value="1"/>
</dbReference>
<gene>
    <name evidence="2" type="ORF">LEP1GSC124_2635</name>
</gene>
<proteinExistence type="predicted"/>
<feature type="domain" description="Glycerol-3-phosphate dehydrogenase NAD-dependent N-terminal" evidence="1">
    <location>
        <begin position="13"/>
        <end position="129"/>
    </location>
</feature>
<organism evidence="2 3">
    <name type="scientific">Leptospira interrogans serovar Pyrogenes str. 200701872</name>
    <dbReference type="NCBI Taxonomy" id="1193029"/>
    <lineage>
        <taxon>Bacteria</taxon>
        <taxon>Pseudomonadati</taxon>
        <taxon>Spirochaetota</taxon>
        <taxon>Spirochaetia</taxon>
        <taxon>Leptospirales</taxon>
        <taxon>Leptospiraceae</taxon>
        <taxon>Leptospira</taxon>
    </lineage>
</organism>
<dbReference type="PANTHER" id="PTHR11728:SF1">
    <property type="entry name" value="GLYCEROL-3-PHOSPHATE DEHYDROGENASE [NAD(+)] 2, CHLOROPLASTIC"/>
    <property type="match status" value="1"/>
</dbReference>
<dbReference type="AlphaFoldDB" id="M6ZGJ6"/>
<dbReference type="GO" id="GO:0005829">
    <property type="term" value="C:cytosol"/>
    <property type="evidence" value="ECO:0007669"/>
    <property type="project" value="TreeGrafter"/>
</dbReference>
<name>M6ZGJ6_LEPIR</name>
<dbReference type="GO" id="GO:0051287">
    <property type="term" value="F:NAD binding"/>
    <property type="evidence" value="ECO:0007669"/>
    <property type="project" value="InterPro"/>
</dbReference>
<comment type="caution">
    <text evidence="2">The sequence shown here is derived from an EMBL/GenBank/DDBJ whole genome shotgun (WGS) entry which is preliminary data.</text>
</comment>
<sequence>MEEIKSSTIIPENIAVLGGGPMGIYLSTYLSPKAKEIYLWYDDRKRAAKIEKERIATILEDSISIPENVRIQGEFDFLKNGSWALIIAVPSRLMEGILDELSKVLDKNSSHFIFTFTKGLLSSSTRKKRTVLHILNIYKSYVLPESLRT</sequence>
<dbReference type="InterPro" id="IPR036291">
    <property type="entry name" value="NAD(P)-bd_dom_sf"/>
</dbReference>
<dbReference type="SUPFAM" id="SSF51735">
    <property type="entry name" value="NAD(P)-binding Rossmann-fold domains"/>
    <property type="match status" value="1"/>
</dbReference>
<reference evidence="2 3" key="1">
    <citation type="submission" date="2013-01" db="EMBL/GenBank/DDBJ databases">
        <authorList>
            <person name="Harkins D.M."/>
            <person name="Durkin A.S."/>
            <person name="Brinkac L.M."/>
            <person name="Haft D.H."/>
            <person name="Selengut J.D."/>
            <person name="Sanka R."/>
            <person name="DePew J."/>
            <person name="Purushe J."/>
            <person name="Picardeau M."/>
            <person name="Werts C."/>
            <person name="Goarant C."/>
            <person name="Vinetz J.M."/>
            <person name="Sutton G.G."/>
            <person name="Nierman W.C."/>
            <person name="Fouts D.E."/>
        </authorList>
    </citation>
    <scope>NUCLEOTIDE SEQUENCE [LARGE SCALE GENOMIC DNA]</scope>
    <source>
        <strain evidence="2 3">200701872</strain>
    </source>
</reference>
<protein>
    <submittedName>
        <fullName evidence="2">NAD-dependent glycerol-3-phosphate dehydrogenase N-terminal domain protein</fullName>
    </submittedName>
</protein>
<dbReference type="Gene3D" id="3.40.50.720">
    <property type="entry name" value="NAD(P)-binding Rossmann-like Domain"/>
    <property type="match status" value="1"/>
</dbReference>
<evidence type="ECO:0000259" key="1">
    <source>
        <dbReference type="Pfam" id="PF01210"/>
    </source>
</evidence>
<dbReference type="InterPro" id="IPR011128">
    <property type="entry name" value="G3P_DH_NAD-dep_N"/>
</dbReference>
<dbReference type="BioCyc" id="LINT1193029:G11R4-2217-MONOMER"/>
<dbReference type="Proteomes" id="UP000012117">
    <property type="component" value="Unassembled WGS sequence"/>
</dbReference>
<accession>M6ZGJ6</accession>
<dbReference type="GO" id="GO:0047952">
    <property type="term" value="F:glycerol-3-phosphate dehydrogenase [NAD(P)+] activity"/>
    <property type="evidence" value="ECO:0007669"/>
    <property type="project" value="TreeGrafter"/>
</dbReference>